<sequence length="95" mass="9686">MLVLTRKPGEKILIGDDIVITVLDARGDSIRIGVDAPRGIKIQRSEVVQAVAEANAEATGAAGSAEEQRLVLSLGKLAPPVPTAPPVPGPAAATE</sequence>
<gene>
    <name evidence="4" type="primary">csrA</name>
    <name evidence="5" type="ORF">GY24_10255</name>
</gene>
<dbReference type="Gene3D" id="2.60.40.4380">
    <property type="entry name" value="Translational regulator CsrA"/>
    <property type="match status" value="1"/>
</dbReference>
<dbReference type="Proteomes" id="UP000237755">
    <property type="component" value="Unassembled WGS sequence"/>
</dbReference>
<dbReference type="NCBIfam" id="NF002469">
    <property type="entry name" value="PRK01712.1"/>
    <property type="match status" value="1"/>
</dbReference>
<evidence type="ECO:0000256" key="3">
    <source>
        <dbReference type="ARBA" id="ARBA00022884"/>
    </source>
</evidence>
<keyword evidence="1 4" id="KW-0963">Cytoplasm</keyword>
<dbReference type="SUPFAM" id="SSF117130">
    <property type="entry name" value="CsrA-like"/>
    <property type="match status" value="1"/>
</dbReference>
<dbReference type="PANTHER" id="PTHR34984:SF1">
    <property type="entry name" value="CARBON STORAGE REGULATOR"/>
    <property type="match status" value="1"/>
</dbReference>
<keyword evidence="4" id="KW-0678">Repressor</keyword>
<keyword evidence="2 4" id="KW-0810">Translation regulation</keyword>
<evidence type="ECO:0000313" key="5">
    <source>
        <dbReference type="EMBL" id="PPL18593.1"/>
    </source>
</evidence>
<protein>
    <recommendedName>
        <fullName evidence="4">Translational regulator CsrA</fullName>
    </recommendedName>
</protein>
<accession>A0ABX5AVY9</accession>
<keyword evidence="3 4" id="KW-0694">RNA-binding</keyword>
<dbReference type="NCBIfam" id="TIGR00202">
    <property type="entry name" value="csrA"/>
    <property type="match status" value="1"/>
</dbReference>
<dbReference type="HAMAP" id="MF_00167">
    <property type="entry name" value="CsrA"/>
    <property type="match status" value="1"/>
</dbReference>
<name>A0ABX5AVY9_9MICO</name>
<dbReference type="InterPro" id="IPR036107">
    <property type="entry name" value="CsrA_sf"/>
</dbReference>
<comment type="function">
    <text evidence="4">A translational regulator that binds mRNA to regulate translation initiation and/or mRNA stability. Usually binds in the 5'-UTR at or near the Shine-Dalgarno sequence preventing ribosome-binding, thus repressing translation. Its main target seems to be the major flagellin gene, while its function is anatagonized by FliW.</text>
</comment>
<dbReference type="RefSeq" id="WP_104475544.1">
    <property type="nucleotide sequence ID" value="NZ_MPZN01000031.1"/>
</dbReference>
<dbReference type="InterPro" id="IPR003751">
    <property type="entry name" value="CsrA"/>
</dbReference>
<evidence type="ECO:0000313" key="6">
    <source>
        <dbReference type="Proteomes" id="UP000237755"/>
    </source>
</evidence>
<comment type="similarity">
    <text evidence="4">Belongs to the CsrA/RsmA family.</text>
</comment>
<reference evidence="5 6" key="1">
    <citation type="journal article" date="2008" name="Int. J. Syst. Evol. Microbiol.">
        <title>Leifsonia pindariensis sp. nov., isolated from the Pindari glacier of the Indian Himalayas, and emended description of the genus Leifsonia.</title>
        <authorList>
            <person name="Reddy G.S."/>
            <person name="Prabagaran S.R."/>
            <person name="Shivaji S."/>
        </authorList>
    </citation>
    <scope>NUCLEOTIDE SEQUENCE [LARGE SCALE GENOMIC DNA]</scope>
    <source>
        <strain evidence="5 6">PON 10</strain>
    </source>
</reference>
<proteinExistence type="inferred from homology"/>
<keyword evidence="4" id="KW-1005">Bacterial flagellum biogenesis</keyword>
<dbReference type="PANTHER" id="PTHR34984">
    <property type="entry name" value="CARBON STORAGE REGULATOR"/>
    <property type="match status" value="1"/>
</dbReference>
<comment type="caution">
    <text evidence="5">The sequence shown here is derived from an EMBL/GenBank/DDBJ whole genome shotgun (WGS) entry which is preliminary data.</text>
</comment>
<evidence type="ECO:0000256" key="2">
    <source>
        <dbReference type="ARBA" id="ARBA00022845"/>
    </source>
</evidence>
<comment type="subunit">
    <text evidence="4">Homodimer; the beta-strands of each monomer intercalate to form a hydrophobic core, while the alpha-helices form wings that extend away from the core.</text>
</comment>
<comment type="subcellular location">
    <subcellularLocation>
        <location evidence="4">Cytoplasm</location>
    </subcellularLocation>
</comment>
<organism evidence="5 6">
    <name type="scientific">Microterricola pindariensis</name>
    <dbReference type="NCBI Taxonomy" id="478010"/>
    <lineage>
        <taxon>Bacteria</taxon>
        <taxon>Bacillati</taxon>
        <taxon>Actinomycetota</taxon>
        <taxon>Actinomycetes</taxon>
        <taxon>Micrococcales</taxon>
        <taxon>Microbacteriaceae</taxon>
        <taxon>Microterricola</taxon>
    </lineage>
</organism>
<keyword evidence="6" id="KW-1185">Reference proteome</keyword>
<dbReference type="EMBL" id="MPZN01000031">
    <property type="protein sequence ID" value="PPL18593.1"/>
    <property type="molecule type" value="Genomic_DNA"/>
</dbReference>
<dbReference type="Pfam" id="PF02599">
    <property type="entry name" value="CsrA"/>
    <property type="match status" value="1"/>
</dbReference>
<evidence type="ECO:0000256" key="1">
    <source>
        <dbReference type="ARBA" id="ARBA00022490"/>
    </source>
</evidence>
<evidence type="ECO:0000256" key="4">
    <source>
        <dbReference type="HAMAP-Rule" id="MF_00167"/>
    </source>
</evidence>